<dbReference type="GO" id="GO:0016787">
    <property type="term" value="F:hydrolase activity"/>
    <property type="evidence" value="ECO:0007669"/>
    <property type="project" value="UniProtKB-KW"/>
</dbReference>
<evidence type="ECO:0000313" key="1">
    <source>
        <dbReference type="EMBL" id="UUD36715.1"/>
    </source>
</evidence>
<keyword evidence="2" id="KW-1185">Reference proteome</keyword>
<organism evidence="1 2">
    <name type="scientific">Mycoplasmopsis equigenitalium</name>
    <dbReference type="NCBI Taxonomy" id="114883"/>
    <lineage>
        <taxon>Bacteria</taxon>
        <taxon>Bacillati</taxon>
        <taxon>Mycoplasmatota</taxon>
        <taxon>Mycoplasmoidales</taxon>
        <taxon>Metamycoplasmataceae</taxon>
        <taxon>Mycoplasmopsis</taxon>
    </lineage>
</organism>
<accession>A0ABY5J439</accession>
<dbReference type="Proteomes" id="UP001059576">
    <property type="component" value="Chromosome"/>
</dbReference>
<sequence length="278" mass="32854">MLKMFEINGQIEQIYVQDNNAKSTLVLIHGLNSSYQFVKDLYKQKLNFNLVAFNMPGSRMNLNNQNANFDEWIRYAKLVISQITNTDIYFLSHSIGGMVTPTLAKKYNAKWSFLVNPIHPYIQYSLIYKILKLAHSESSFTKNSVTSLLKLNSINNDEKRNWINIFTKQNSIWYQMIKQNVLNLEFLDKLDQMYEEIKDKSTFIASLKDSIIDGEELVRYLEETNKNYILIGESHNPFEKNCKEITKVLNAHIPFEKRKGFLWMKKKMFKLKEVKRYE</sequence>
<gene>
    <name evidence="1" type="ORF">NPA09_02290</name>
</gene>
<keyword evidence="1" id="KW-0378">Hydrolase</keyword>
<protein>
    <submittedName>
        <fullName evidence="1">Alpha/beta hydrolase</fullName>
    </submittedName>
</protein>
<dbReference type="RefSeq" id="WP_129723236.1">
    <property type="nucleotide sequence ID" value="NZ_CP101808.1"/>
</dbReference>
<name>A0ABY5J439_9BACT</name>
<dbReference type="Gene3D" id="3.40.50.1820">
    <property type="entry name" value="alpha/beta hydrolase"/>
    <property type="match status" value="1"/>
</dbReference>
<proteinExistence type="predicted"/>
<evidence type="ECO:0000313" key="2">
    <source>
        <dbReference type="Proteomes" id="UP001059576"/>
    </source>
</evidence>
<reference evidence="1" key="1">
    <citation type="submission" date="2022-07" db="EMBL/GenBank/DDBJ databases">
        <title>Complete genome of Mycoplasma equigenitalium type strain T37.</title>
        <authorList>
            <person name="Spergser J."/>
        </authorList>
    </citation>
    <scope>NUCLEOTIDE SEQUENCE</scope>
    <source>
        <strain evidence="1">T37</strain>
    </source>
</reference>
<dbReference type="EMBL" id="CP101808">
    <property type="protein sequence ID" value="UUD36715.1"/>
    <property type="molecule type" value="Genomic_DNA"/>
</dbReference>
<dbReference type="InterPro" id="IPR029058">
    <property type="entry name" value="AB_hydrolase_fold"/>
</dbReference>
<dbReference type="SUPFAM" id="SSF53474">
    <property type="entry name" value="alpha/beta-Hydrolases"/>
    <property type="match status" value="1"/>
</dbReference>